<name>A0A6J7ZU32_PLARU</name>
<evidence type="ECO:0000313" key="2">
    <source>
        <dbReference type="Proteomes" id="UP000196521"/>
    </source>
</evidence>
<accession>A0A6J7ZU32</accession>
<gene>
    <name evidence="1" type="ORF">PLAN_70490</name>
</gene>
<sequence>MEYSFSAARQALLAAGKLVQAKTVDGLLLPFLKDPATGMIVEVAKGVTKFSLQPFIAPAQAVLGSLNIIQTHLGFQETYKRLDVIKQTLQSLQSSLGVLQSTTAIIGVGTFTGVALTAVNLKQTLKLRQEVEQFRLEVKDGFIDIKCILHNQTEEIIEQIKRSQQDSEYQKKRQALTKAYCSFITALDRFRTALNIQNKERFNTEIDAVRSTLFNDVISVYNDRNLLNSLTPIERFRWLECFWTVENAIITTYQIQDEMIAVSQRLSELKIKMRQDILNLIDQISTDDELNFLFPEITHLHNHDFPVLETWQSNIDYRLSLKPLEQKRLSEQKILPEVNFNIEDVVNSNLSIEFIPEVLPEELEYSKLKKKCDILSLKEQLRLLMNPQIRLEYTAYISRQATRYNYESLVSENLEEASNFALANLYYYFKDFEE</sequence>
<evidence type="ECO:0000313" key="1">
    <source>
        <dbReference type="EMBL" id="CAC5345913.1"/>
    </source>
</evidence>
<reference evidence="1" key="1">
    <citation type="submission" date="2020-05" db="EMBL/GenBank/DDBJ databases">
        <authorList>
            <consortium name="Genoscope - CEA"/>
            <person name="William W."/>
        </authorList>
    </citation>
    <scope>NUCLEOTIDE SEQUENCE [LARGE SCALE GENOMIC DNA]</scope>
    <source>
        <strain evidence="1">PCC 7821</strain>
    </source>
</reference>
<dbReference type="EMBL" id="CZCZ02000017">
    <property type="protein sequence ID" value="CAC5345913.1"/>
    <property type="molecule type" value="Genomic_DNA"/>
</dbReference>
<dbReference type="RefSeq" id="WP_026797799.1">
    <property type="nucleotide sequence ID" value="NZ_LR812491.1"/>
</dbReference>
<comment type="caution">
    <text evidence="1">The sequence shown here is derived from an EMBL/GenBank/DDBJ whole genome shotgun (WGS) entry which is preliminary data.</text>
</comment>
<dbReference type="AlphaFoldDB" id="A0A6J7ZU32"/>
<keyword evidence="2" id="KW-1185">Reference proteome</keyword>
<dbReference type="Proteomes" id="UP000196521">
    <property type="component" value="Unassembled WGS sequence"/>
</dbReference>
<protein>
    <submittedName>
        <fullName evidence="1">Uncharacterized protein</fullName>
    </submittedName>
</protein>
<proteinExistence type="predicted"/>
<organism evidence="1 2">
    <name type="scientific">Planktothrix rubescens CCAP 1459/22</name>
    <dbReference type="NCBI Taxonomy" id="329571"/>
    <lineage>
        <taxon>Bacteria</taxon>
        <taxon>Bacillati</taxon>
        <taxon>Cyanobacteriota</taxon>
        <taxon>Cyanophyceae</taxon>
        <taxon>Oscillatoriophycideae</taxon>
        <taxon>Oscillatoriales</taxon>
        <taxon>Microcoleaceae</taxon>
        <taxon>Planktothrix</taxon>
    </lineage>
</organism>